<accession>A0ABQ9WW01</accession>
<reference evidence="2 3" key="1">
    <citation type="journal article" date="2022" name="bioRxiv">
        <title>Genomics of Preaxostyla Flagellates Illuminates Evolutionary Transitions and the Path Towards Mitochondrial Loss.</title>
        <authorList>
            <person name="Novak L.V.F."/>
            <person name="Treitli S.C."/>
            <person name="Pyrih J."/>
            <person name="Halakuc P."/>
            <person name="Pipaliya S.V."/>
            <person name="Vacek V."/>
            <person name="Brzon O."/>
            <person name="Soukal P."/>
            <person name="Eme L."/>
            <person name="Dacks J.B."/>
            <person name="Karnkowska A."/>
            <person name="Elias M."/>
            <person name="Hampl V."/>
        </authorList>
    </citation>
    <scope>NUCLEOTIDE SEQUENCE [LARGE SCALE GENOMIC DNA]</scope>
    <source>
        <strain evidence="2">NAU3</strain>
        <tissue evidence="2">Gut</tissue>
    </source>
</reference>
<protein>
    <submittedName>
        <fullName evidence="2">Uncharacterized protein</fullName>
    </submittedName>
</protein>
<name>A0ABQ9WW01_9EUKA</name>
<proteinExistence type="predicted"/>
<feature type="signal peptide" evidence="1">
    <location>
        <begin position="1"/>
        <end position="17"/>
    </location>
</feature>
<organism evidence="2 3">
    <name type="scientific">Blattamonas nauphoetae</name>
    <dbReference type="NCBI Taxonomy" id="2049346"/>
    <lineage>
        <taxon>Eukaryota</taxon>
        <taxon>Metamonada</taxon>
        <taxon>Preaxostyla</taxon>
        <taxon>Oxymonadida</taxon>
        <taxon>Blattamonas</taxon>
    </lineage>
</organism>
<evidence type="ECO:0000313" key="2">
    <source>
        <dbReference type="EMBL" id="KAK2943672.1"/>
    </source>
</evidence>
<keyword evidence="1" id="KW-0732">Signal</keyword>
<feature type="chain" id="PRO_5045949721" evidence="1">
    <location>
        <begin position="18"/>
        <end position="100"/>
    </location>
</feature>
<sequence length="100" mass="10971">MLKAMWLILLTIASHEATPLSGTIDNHLGGDNRRNTPKDNILHLSPGVFELLDYPVTSTTLRLEGTTSTITHASPEIQAVTNELDNNSVLKNPFLPKNPK</sequence>
<keyword evidence="3" id="KW-1185">Reference proteome</keyword>
<comment type="caution">
    <text evidence="2">The sequence shown here is derived from an EMBL/GenBank/DDBJ whole genome shotgun (WGS) entry which is preliminary data.</text>
</comment>
<evidence type="ECO:0000256" key="1">
    <source>
        <dbReference type="SAM" id="SignalP"/>
    </source>
</evidence>
<dbReference type="Proteomes" id="UP001281761">
    <property type="component" value="Unassembled WGS sequence"/>
</dbReference>
<dbReference type="EMBL" id="JARBJD010000334">
    <property type="protein sequence ID" value="KAK2943672.1"/>
    <property type="molecule type" value="Genomic_DNA"/>
</dbReference>
<evidence type="ECO:0000313" key="3">
    <source>
        <dbReference type="Proteomes" id="UP001281761"/>
    </source>
</evidence>
<gene>
    <name evidence="2" type="ORF">BLNAU_21420</name>
</gene>